<proteinExistence type="predicted"/>
<dbReference type="EMBL" id="JAYLLN010000038">
    <property type="protein sequence ID" value="MEI5985944.1"/>
    <property type="molecule type" value="Genomic_DNA"/>
</dbReference>
<keyword evidence="2" id="KW-0964">Secreted</keyword>
<organism evidence="3 4">
    <name type="scientific">Sphingobacterium tenebrionis</name>
    <dbReference type="NCBI Taxonomy" id="3111775"/>
    <lineage>
        <taxon>Bacteria</taxon>
        <taxon>Pseudomonadati</taxon>
        <taxon>Bacteroidota</taxon>
        <taxon>Sphingobacteriia</taxon>
        <taxon>Sphingobacteriales</taxon>
        <taxon>Sphingobacteriaceae</taxon>
        <taxon>Sphingobacterium</taxon>
    </lineage>
</organism>
<dbReference type="Pfam" id="PF03022">
    <property type="entry name" value="MRJP"/>
    <property type="match status" value="1"/>
</dbReference>
<evidence type="ECO:0000313" key="3">
    <source>
        <dbReference type="EMBL" id="MEI5985944.1"/>
    </source>
</evidence>
<dbReference type="SUPFAM" id="SSF63829">
    <property type="entry name" value="Calcium-dependent phosphotriesterase"/>
    <property type="match status" value="1"/>
</dbReference>
<comment type="caution">
    <text evidence="3">The sequence shown here is derived from an EMBL/GenBank/DDBJ whole genome shotgun (WGS) entry which is preliminary data.</text>
</comment>
<keyword evidence="4" id="KW-1185">Reference proteome</keyword>
<protein>
    <submittedName>
        <fullName evidence="3">L-dopachrome tautomerase-related protein</fullName>
    </submittedName>
</protein>
<sequence length="359" mass="40399">MNNPLSAQNKDLNNLKDPRLEVVSSFDKSQPIGVSVSSDNRVFVSFPKREPYTMGLAEIVNGKRTAFPSAKNGEDPILKQTDFINVQDIYVDTKDVLWVLDSKPASNSSIFGKGSSDEKDGGKFTLYGIDLADQNSVSKYVFEDLDKEKSALNDVRVDTEKHMAYFSDPGQAGIVVLDLKTGKTRTVLKNSRFTKADPKVVLSYQGKEMRDAKGNPFKSNVNGIALTKDNKWFYFKPINAHHLYRIETQYLVDRELSDKELISKVEDMGEVGITHGLVADKEGNIYLTTSLDYSIRRLTPEGSLEMVVQDSRLIWPDSLGVGSDGYLYFSCAQMQLLPNWNNGEDRVEYPFQVYRVKVL</sequence>
<evidence type="ECO:0000313" key="4">
    <source>
        <dbReference type="Proteomes" id="UP001363035"/>
    </source>
</evidence>
<dbReference type="Gene3D" id="2.120.10.30">
    <property type="entry name" value="TolB, C-terminal domain"/>
    <property type="match status" value="1"/>
</dbReference>
<dbReference type="PANTHER" id="PTHR10009:SF18">
    <property type="entry name" value="PROTEIN YELLOW-LIKE PROTEIN"/>
    <property type="match status" value="1"/>
</dbReference>
<dbReference type="InterPro" id="IPR011042">
    <property type="entry name" value="6-blade_b-propeller_TolB-like"/>
</dbReference>
<dbReference type="PANTHER" id="PTHR10009">
    <property type="entry name" value="PROTEIN YELLOW-RELATED"/>
    <property type="match status" value="1"/>
</dbReference>
<gene>
    <name evidence="3" type="ORF">VJ786_13650</name>
</gene>
<name>A0ABU8I895_9SPHI</name>
<dbReference type="RefSeq" id="WP_336557898.1">
    <property type="nucleotide sequence ID" value="NZ_JAYLLN010000038.1"/>
</dbReference>
<dbReference type="Proteomes" id="UP001363035">
    <property type="component" value="Unassembled WGS sequence"/>
</dbReference>
<dbReference type="InterPro" id="IPR017996">
    <property type="entry name" value="MRJP/yellow-related"/>
</dbReference>
<evidence type="ECO:0000256" key="2">
    <source>
        <dbReference type="ARBA" id="ARBA00022525"/>
    </source>
</evidence>
<reference evidence="3 4" key="1">
    <citation type="submission" date="2024-01" db="EMBL/GenBank/DDBJ databases">
        <title>Sphingobacterium tenebrionis sp. nov., a novel endophyte isolated from tenebrio molitor intestines.</title>
        <authorList>
            <person name="Zhang C."/>
        </authorList>
    </citation>
    <scope>NUCLEOTIDE SEQUENCE [LARGE SCALE GENOMIC DNA]</scope>
    <source>
        <strain evidence="3 4">PU5-4</strain>
    </source>
</reference>
<comment type="subcellular location">
    <subcellularLocation>
        <location evidence="1">Secreted</location>
    </subcellularLocation>
</comment>
<evidence type="ECO:0000256" key="1">
    <source>
        <dbReference type="ARBA" id="ARBA00004613"/>
    </source>
</evidence>
<accession>A0ABU8I895</accession>